<dbReference type="InterPro" id="IPR024079">
    <property type="entry name" value="MetalloPept_cat_dom_sf"/>
</dbReference>
<comment type="caution">
    <text evidence="11">The sequence shown here is derived from an EMBL/GenBank/DDBJ whole genome shotgun (WGS) entry which is preliminary data.</text>
</comment>
<evidence type="ECO:0000256" key="3">
    <source>
        <dbReference type="ARBA" id="ARBA00022723"/>
    </source>
</evidence>
<feature type="domain" description="Peptidase M43 pregnancy-associated plasma-A" evidence="10">
    <location>
        <begin position="219"/>
        <end position="313"/>
    </location>
</feature>
<gene>
    <name evidence="11" type="ORF">EST38_g9369</name>
</gene>
<keyword evidence="3" id="KW-0479">Metal-binding</keyword>
<keyword evidence="7" id="KW-0482">Metalloprotease</keyword>
<dbReference type="PANTHER" id="PTHR47466:SF1">
    <property type="entry name" value="METALLOPROTEASE MEP1 (AFU_ORTHOLOGUE AFUA_1G07730)-RELATED"/>
    <property type="match status" value="1"/>
</dbReference>
<dbReference type="GO" id="GO:0046872">
    <property type="term" value="F:metal ion binding"/>
    <property type="evidence" value="ECO:0007669"/>
    <property type="project" value="UniProtKB-KW"/>
</dbReference>
<keyword evidence="12" id="KW-1185">Reference proteome</keyword>
<dbReference type="GO" id="GO:0006508">
    <property type="term" value="P:proteolysis"/>
    <property type="evidence" value="ECO:0007669"/>
    <property type="project" value="UniProtKB-KW"/>
</dbReference>
<evidence type="ECO:0000256" key="8">
    <source>
        <dbReference type="ARBA" id="ARBA00023157"/>
    </source>
</evidence>
<evidence type="ECO:0000256" key="5">
    <source>
        <dbReference type="ARBA" id="ARBA00022801"/>
    </source>
</evidence>
<dbReference type="Gene3D" id="3.40.390.10">
    <property type="entry name" value="Collagenase (Catalytic Domain)"/>
    <property type="match status" value="1"/>
</dbReference>
<dbReference type="SUPFAM" id="SSF55486">
    <property type="entry name" value="Metalloproteases ('zincins'), catalytic domain"/>
    <property type="match status" value="1"/>
</dbReference>
<dbReference type="Pfam" id="PF05572">
    <property type="entry name" value="Peptidase_M43"/>
    <property type="match status" value="1"/>
</dbReference>
<feature type="chain" id="PRO_5020272935" description="Peptidase M43 pregnancy-associated plasma-A domain-containing protein" evidence="9">
    <location>
        <begin position="20"/>
        <end position="322"/>
    </location>
</feature>
<evidence type="ECO:0000256" key="6">
    <source>
        <dbReference type="ARBA" id="ARBA00022833"/>
    </source>
</evidence>
<reference evidence="11 12" key="1">
    <citation type="submission" date="2019-01" db="EMBL/GenBank/DDBJ databases">
        <title>Draft genome sequence of Psathyrella aberdarensis IHI B618.</title>
        <authorList>
            <person name="Buettner E."/>
            <person name="Kellner H."/>
        </authorList>
    </citation>
    <scope>NUCLEOTIDE SEQUENCE [LARGE SCALE GENOMIC DNA]</scope>
    <source>
        <strain evidence="11 12">IHI B618</strain>
    </source>
</reference>
<protein>
    <recommendedName>
        <fullName evidence="10">Peptidase M43 pregnancy-associated plasma-A domain-containing protein</fullName>
    </recommendedName>
</protein>
<keyword evidence="2" id="KW-0645">Protease</keyword>
<evidence type="ECO:0000313" key="11">
    <source>
        <dbReference type="EMBL" id="RXW16479.1"/>
    </source>
</evidence>
<dbReference type="InterPro" id="IPR008754">
    <property type="entry name" value="Peptidase_M43"/>
</dbReference>
<dbReference type="GO" id="GO:0008237">
    <property type="term" value="F:metallopeptidase activity"/>
    <property type="evidence" value="ECO:0007669"/>
    <property type="project" value="UniProtKB-KW"/>
</dbReference>
<dbReference type="CDD" id="cd04275">
    <property type="entry name" value="ZnMc_pappalysin_like"/>
    <property type="match status" value="1"/>
</dbReference>
<keyword evidence="5" id="KW-0378">Hydrolase</keyword>
<dbReference type="PANTHER" id="PTHR47466">
    <property type="match status" value="1"/>
</dbReference>
<keyword evidence="8" id="KW-1015">Disulfide bond</keyword>
<evidence type="ECO:0000256" key="9">
    <source>
        <dbReference type="SAM" id="SignalP"/>
    </source>
</evidence>
<evidence type="ECO:0000256" key="7">
    <source>
        <dbReference type="ARBA" id="ARBA00023049"/>
    </source>
</evidence>
<keyword evidence="4 9" id="KW-0732">Signal</keyword>
<dbReference type="EMBL" id="SDEE01000433">
    <property type="protein sequence ID" value="RXW16479.1"/>
    <property type="molecule type" value="Genomic_DNA"/>
</dbReference>
<dbReference type="Proteomes" id="UP000290288">
    <property type="component" value="Unassembled WGS sequence"/>
</dbReference>
<sequence length="322" mass="34983">MKYLLYLCCLIHLPLPILAIHKQADPLVGALGPRAAAARSARCTDLDPSVVESFERQFAADKQAHANSVRRAVDTNISQPLGTVKKRQTLQAPITVHFHVISGDQSPENGNVPDEQIQSQIREINSAFAQTGLTFVLGGIDRTVNNDWFSNGGPDTYQQTAMKAALRNGGPADLNLYTVDFTGAWAGLLGYSTFPQQYKSNPSDDGVVVLYSSLPGGSTADYDQGKTAVHEIGHWVGLYHTFQGGCFGPGDYVSDTPPEEIPSEGCIEGRKTCLIPDLLQGVSDPIHNYMDYSPDSCMTEFTPGQADRARSQLKLYRGEGFN</sequence>
<evidence type="ECO:0000256" key="1">
    <source>
        <dbReference type="ARBA" id="ARBA00008721"/>
    </source>
</evidence>
<accession>A0A4Q2DAW9</accession>
<evidence type="ECO:0000256" key="4">
    <source>
        <dbReference type="ARBA" id="ARBA00022729"/>
    </source>
</evidence>
<dbReference type="STRING" id="2316362.A0A4Q2DAW9"/>
<evidence type="ECO:0000259" key="10">
    <source>
        <dbReference type="Pfam" id="PF05572"/>
    </source>
</evidence>
<feature type="signal peptide" evidence="9">
    <location>
        <begin position="1"/>
        <end position="19"/>
    </location>
</feature>
<dbReference type="AlphaFoldDB" id="A0A4Q2DAW9"/>
<comment type="similarity">
    <text evidence="1">Belongs to the peptidase M43B family.</text>
</comment>
<evidence type="ECO:0000313" key="12">
    <source>
        <dbReference type="Proteomes" id="UP000290288"/>
    </source>
</evidence>
<name>A0A4Q2DAW9_9AGAR</name>
<keyword evidence="6" id="KW-0862">Zinc</keyword>
<proteinExistence type="inferred from homology"/>
<organism evidence="11 12">
    <name type="scientific">Candolleomyces aberdarensis</name>
    <dbReference type="NCBI Taxonomy" id="2316362"/>
    <lineage>
        <taxon>Eukaryota</taxon>
        <taxon>Fungi</taxon>
        <taxon>Dikarya</taxon>
        <taxon>Basidiomycota</taxon>
        <taxon>Agaricomycotina</taxon>
        <taxon>Agaricomycetes</taxon>
        <taxon>Agaricomycetidae</taxon>
        <taxon>Agaricales</taxon>
        <taxon>Agaricineae</taxon>
        <taxon>Psathyrellaceae</taxon>
        <taxon>Candolleomyces</taxon>
    </lineage>
</organism>
<evidence type="ECO:0000256" key="2">
    <source>
        <dbReference type="ARBA" id="ARBA00022670"/>
    </source>
</evidence>
<dbReference type="OrthoDB" id="536211at2759"/>